<dbReference type="GO" id="GO:0007059">
    <property type="term" value="P:chromosome segregation"/>
    <property type="evidence" value="ECO:0007669"/>
    <property type="project" value="TreeGrafter"/>
</dbReference>
<keyword evidence="11" id="KW-1185">Reference proteome</keyword>
<evidence type="ECO:0000256" key="6">
    <source>
        <dbReference type="ARBA" id="ARBA00023212"/>
    </source>
</evidence>
<evidence type="ECO:0000256" key="4">
    <source>
        <dbReference type="ARBA" id="ARBA00022701"/>
    </source>
</evidence>
<dbReference type="AlphaFoldDB" id="A0A9W8XQ65"/>
<dbReference type="GO" id="GO:0047496">
    <property type="term" value="P:vesicle transport along microtubule"/>
    <property type="evidence" value="ECO:0007669"/>
    <property type="project" value="TreeGrafter"/>
</dbReference>
<gene>
    <name evidence="10" type="primary">NDE1_1</name>
    <name evidence="10" type="ORF">N0V89_004588</name>
</gene>
<organism evidence="10 11">
    <name type="scientific">Didymosphaeria variabile</name>
    <dbReference type="NCBI Taxonomy" id="1932322"/>
    <lineage>
        <taxon>Eukaryota</taxon>
        <taxon>Fungi</taxon>
        <taxon>Dikarya</taxon>
        <taxon>Ascomycota</taxon>
        <taxon>Pezizomycotina</taxon>
        <taxon>Dothideomycetes</taxon>
        <taxon>Pleosporomycetidae</taxon>
        <taxon>Pleosporales</taxon>
        <taxon>Massarineae</taxon>
        <taxon>Didymosphaeriaceae</taxon>
        <taxon>Didymosphaeria</taxon>
    </lineage>
</organism>
<evidence type="ECO:0000256" key="5">
    <source>
        <dbReference type="ARBA" id="ARBA00023054"/>
    </source>
</evidence>
<feature type="region of interest" description="Disordered" evidence="8">
    <location>
        <begin position="388"/>
        <end position="588"/>
    </location>
</feature>
<dbReference type="GO" id="GO:0005871">
    <property type="term" value="C:kinesin complex"/>
    <property type="evidence" value="ECO:0007669"/>
    <property type="project" value="TreeGrafter"/>
</dbReference>
<dbReference type="GO" id="GO:0051642">
    <property type="term" value="P:centrosome localization"/>
    <property type="evidence" value="ECO:0007669"/>
    <property type="project" value="TreeGrafter"/>
</dbReference>
<dbReference type="Pfam" id="PF04880">
    <property type="entry name" value="NUDE_C"/>
    <property type="match status" value="1"/>
</dbReference>
<evidence type="ECO:0000313" key="11">
    <source>
        <dbReference type="Proteomes" id="UP001140513"/>
    </source>
</evidence>
<feature type="coiled-coil region" evidence="7">
    <location>
        <begin position="20"/>
        <end position="65"/>
    </location>
</feature>
<feature type="compositionally biased region" description="Low complexity" evidence="8">
    <location>
        <begin position="234"/>
        <end position="263"/>
    </location>
</feature>
<evidence type="ECO:0000256" key="7">
    <source>
        <dbReference type="SAM" id="Coils"/>
    </source>
</evidence>
<feature type="compositionally biased region" description="Low complexity" evidence="8">
    <location>
        <begin position="498"/>
        <end position="518"/>
    </location>
</feature>
<dbReference type="PANTHER" id="PTHR10921">
    <property type="entry name" value="NUCLEAR DISTRIBUTION PROTEIN NUDE HOMOLOG 1"/>
    <property type="match status" value="1"/>
</dbReference>
<feature type="region of interest" description="Disordered" evidence="8">
    <location>
        <begin position="119"/>
        <end position="152"/>
    </location>
</feature>
<evidence type="ECO:0000256" key="3">
    <source>
        <dbReference type="ARBA" id="ARBA00022490"/>
    </source>
</evidence>
<evidence type="ECO:0000256" key="8">
    <source>
        <dbReference type="SAM" id="MobiDB-lite"/>
    </source>
</evidence>
<dbReference type="GO" id="GO:0005874">
    <property type="term" value="C:microtubule"/>
    <property type="evidence" value="ECO:0007669"/>
    <property type="project" value="UniProtKB-KW"/>
</dbReference>
<reference evidence="10" key="1">
    <citation type="submission" date="2022-10" db="EMBL/GenBank/DDBJ databases">
        <title>Tapping the CABI collections for fungal endophytes: first genome assemblies for Collariella, Neodidymelliopsis, Ascochyta clinopodiicola, Didymella pomorum, Didymosphaeria variabile, Neocosmospora piperis and Neocucurbitaria cava.</title>
        <authorList>
            <person name="Hill R."/>
        </authorList>
    </citation>
    <scope>NUCLEOTIDE SEQUENCE</scope>
    <source>
        <strain evidence="10">IMI 356815</strain>
    </source>
</reference>
<feature type="region of interest" description="Disordered" evidence="8">
    <location>
        <begin position="209"/>
        <end position="363"/>
    </location>
</feature>
<dbReference type="RefSeq" id="XP_056073680.1">
    <property type="nucleotide sequence ID" value="XM_056213372.1"/>
</dbReference>
<keyword evidence="5 7" id="KW-0175">Coiled coil</keyword>
<dbReference type="PANTHER" id="PTHR10921:SF1">
    <property type="entry name" value="NUCLEAR DISTRIBUTION PROTEIN NUDE HOMOLOG"/>
    <property type="match status" value="1"/>
</dbReference>
<feature type="domain" description="NUDE" evidence="9">
    <location>
        <begin position="146"/>
        <end position="322"/>
    </location>
</feature>
<dbReference type="InterPro" id="IPR006964">
    <property type="entry name" value="NUDE_dom"/>
</dbReference>
<dbReference type="GeneID" id="80908118"/>
<sequence>MADGASSPARGEWSSTEEELAYYKTQYETLEVELQEFQASSKELEVEMEKDIEESEKRERKLKEKVEGLGFEVEEWKAASDFALDTDVRVQTKYKQSKTEASNAQNTLQKEITALRESQRSLQMQLRDTEVQNDDLERQGRNQTSSLEDLESKYNVTLERTVMLDEEIKIGEQEREGLRIETQRLRDELSDLRIEAEIVQEKLRIAEETIESHHQRKTSNLLAGDSLRPRSPVSETSTSATTLSSPTTASTPPRSKPESLLPDTTPPSPPLSEASLATKPVPSTPMPARKKSIALDPSATPRPGIYSSRPARHSRAPSIPTSMRAAATPSGRATPSIRTTAPAQKSARPSVGGKPAGGLPRSGSLYQIRNLIGNMQKLEERVHNVRSRLPAPTHTPPRASPRTASALGHHIPSTVTVRRSSKRTSQASTSSAMNNTGETGVSRLSFGVSREPSSSRPSSRASVASQRPASRSSTRTPLGHYASSSISGVEGRIPRPRSSMSGQSSGHSHSHSMSLSGAMRDDPDGLSDGSSSATPIGRRMSVDRTGIPTPSGIPRRQSAGRRTSAELGMHGMGPPARPRKMSQVEESF</sequence>
<dbReference type="GO" id="GO:0008017">
    <property type="term" value="F:microtubule binding"/>
    <property type="evidence" value="ECO:0007669"/>
    <property type="project" value="InterPro"/>
</dbReference>
<accession>A0A9W8XQ65</accession>
<keyword evidence="3" id="KW-0963">Cytoplasm</keyword>
<dbReference type="Gene3D" id="6.10.250.1080">
    <property type="match status" value="1"/>
</dbReference>
<protein>
    <submittedName>
        <fullName evidence="10">NADH:ubiquinone oxidoreductase</fullName>
    </submittedName>
</protein>
<dbReference type="InterPro" id="IPR033494">
    <property type="entry name" value="NUDE"/>
</dbReference>
<dbReference type="EMBL" id="JAPEUX010000003">
    <property type="protein sequence ID" value="KAJ4356554.1"/>
    <property type="molecule type" value="Genomic_DNA"/>
</dbReference>
<evidence type="ECO:0000313" key="10">
    <source>
        <dbReference type="EMBL" id="KAJ4356554.1"/>
    </source>
</evidence>
<comment type="similarity">
    <text evidence="2">Belongs to the nudE family.</text>
</comment>
<evidence type="ECO:0000256" key="2">
    <source>
        <dbReference type="ARBA" id="ARBA00007429"/>
    </source>
</evidence>
<dbReference type="GO" id="GO:0000776">
    <property type="term" value="C:kinetochore"/>
    <property type="evidence" value="ECO:0007669"/>
    <property type="project" value="TreeGrafter"/>
</dbReference>
<proteinExistence type="inferred from homology"/>
<dbReference type="GO" id="GO:0000132">
    <property type="term" value="P:establishment of mitotic spindle orientation"/>
    <property type="evidence" value="ECO:0007669"/>
    <property type="project" value="TreeGrafter"/>
</dbReference>
<evidence type="ECO:0000256" key="1">
    <source>
        <dbReference type="ARBA" id="ARBA00004245"/>
    </source>
</evidence>
<feature type="compositionally biased region" description="Basic and acidic residues" evidence="8">
    <location>
        <begin position="127"/>
        <end position="140"/>
    </location>
</feature>
<dbReference type="OrthoDB" id="5877028at2759"/>
<evidence type="ECO:0000259" key="9">
    <source>
        <dbReference type="Pfam" id="PF04880"/>
    </source>
</evidence>
<dbReference type="Proteomes" id="UP001140513">
    <property type="component" value="Unassembled WGS sequence"/>
</dbReference>
<comment type="subcellular location">
    <subcellularLocation>
        <location evidence="1">Cytoplasm</location>
        <location evidence="1">Cytoskeleton</location>
    </subcellularLocation>
</comment>
<keyword evidence="6" id="KW-0206">Cytoskeleton</keyword>
<comment type="caution">
    <text evidence="10">The sequence shown here is derived from an EMBL/GenBank/DDBJ whole genome shotgun (WGS) entry which is preliminary data.</text>
</comment>
<dbReference type="GO" id="GO:0007020">
    <property type="term" value="P:microtubule nucleation"/>
    <property type="evidence" value="ECO:0007669"/>
    <property type="project" value="TreeGrafter"/>
</dbReference>
<name>A0A9W8XQ65_9PLEO</name>
<feature type="compositionally biased region" description="Low complexity" evidence="8">
    <location>
        <begin position="423"/>
        <end position="432"/>
    </location>
</feature>
<feature type="compositionally biased region" description="Low complexity" evidence="8">
    <location>
        <begin position="449"/>
        <end position="473"/>
    </location>
</feature>
<keyword evidence="4" id="KW-0493">Microtubule</keyword>
<feature type="compositionally biased region" description="Polar residues" evidence="8">
    <location>
        <begin position="331"/>
        <end position="343"/>
    </location>
</feature>